<evidence type="ECO:0008006" key="4">
    <source>
        <dbReference type="Google" id="ProtNLM"/>
    </source>
</evidence>
<evidence type="ECO:0000256" key="1">
    <source>
        <dbReference type="SAM" id="Phobius"/>
    </source>
</evidence>
<dbReference type="EMBL" id="JACAZH010000069">
    <property type="protein sequence ID" value="KAF7330120.1"/>
    <property type="molecule type" value="Genomic_DNA"/>
</dbReference>
<accession>A0A8H6WWV7</accession>
<proteinExistence type="predicted"/>
<dbReference type="OrthoDB" id="73901at2759"/>
<feature type="transmembrane region" description="Helical" evidence="1">
    <location>
        <begin position="88"/>
        <end position="105"/>
    </location>
</feature>
<gene>
    <name evidence="2" type="ORF">MSAN_02461800</name>
</gene>
<dbReference type="AlphaFoldDB" id="A0A8H6WWV7"/>
<dbReference type="Proteomes" id="UP000623467">
    <property type="component" value="Unassembled WGS sequence"/>
</dbReference>
<evidence type="ECO:0000313" key="3">
    <source>
        <dbReference type="Proteomes" id="UP000623467"/>
    </source>
</evidence>
<keyword evidence="1" id="KW-0812">Transmembrane</keyword>
<name>A0A8H6WWV7_9AGAR</name>
<reference evidence="2" key="1">
    <citation type="submission" date="2020-05" db="EMBL/GenBank/DDBJ databases">
        <title>Mycena genomes resolve the evolution of fungal bioluminescence.</title>
        <authorList>
            <person name="Tsai I.J."/>
        </authorList>
    </citation>
    <scope>NUCLEOTIDE SEQUENCE</scope>
    <source>
        <strain evidence="2">160909Yilan</strain>
    </source>
</reference>
<keyword evidence="3" id="KW-1185">Reference proteome</keyword>
<organism evidence="2 3">
    <name type="scientific">Mycena sanguinolenta</name>
    <dbReference type="NCBI Taxonomy" id="230812"/>
    <lineage>
        <taxon>Eukaryota</taxon>
        <taxon>Fungi</taxon>
        <taxon>Dikarya</taxon>
        <taxon>Basidiomycota</taxon>
        <taxon>Agaricomycotina</taxon>
        <taxon>Agaricomycetes</taxon>
        <taxon>Agaricomycetidae</taxon>
        <taxon>Agaricales</taxon>
        <taxon>Marasmiineae</taxon>
        <taxon>Mycenaceae</taxon>
        <taxon>Mycena</taxon>
    </lineage>
</organism>
<feature type="transmembrane region" description="Helical" evidence="1">
    <location>
        <begin position="62"/>
        <end position="82"/>
    </location>
</feature>
<protein>
    <recommendedName>
        <fullName evidence="4">Copper transporter</fullName>
    </recommendedName>
</protein>
<evidence type="ECO:0000313" key="2">
    <source>
        <dbReference type="EMBL" id="KAF7330120.1"/>
    </source>
</evidence>
<comment type="caution">
    <text evidence="2">The sequence shown here is derived from an EMBL/GenBank/DDBJ whole genome shotgun (WGS) entry which is preliminary data.</text>
</comment>
<keyword evidence="1" id="KW-1133">Transmembrane helix</keyword>
<sequence length="195" mass="20912">MSAITPAEYSGIRHPPLLDYAGGFVLGALFTTAICLLERLLTFIFESRWAPASVRRLRTANALWRAGLYWVLALLRLAYMLIAMSLNASLILIAVTTLAVGQFFIELRTPPSARGGDHEYAPLGDAPTYLASSIDPDSAKPERIFVQQANGAHAGTGAVLLGHKKRGASLGRGTSFQLGGAGTAATRIRIRDFLS</sequence>
<feature type="transmembrane region" description="Helical" evidence="1">
    <location>
        <begin position="20"/>
        <end position="41"/>
    </location>
</feature>
<keyword evidence="1" id="KW-0472">Membrane</keyword>